<keyword evidence="4" id="KW-1185">Reference proteome</keyword>
<feature type="coiled-coil region" evidence="1">
    <location>
        <begin position="414"/>
        <end position="441"/>
    </location>
</feature>
<name>A0A672I5M0_SALFA</name>
<dbReference type="AlphaFoldDB" id="A0A672I5M0"/>
<evidence type="ECO:0000256" key="1">
    <source>
        <dbReference type="SAM" id="Coils"/>
    </source>
</evidence>
<proteinExistence type="predicted"/>
<gene>
    <name evidence="3" type="primary">LOC115386700</name>
</gene>
<dbReference type="CTD" id="80178"/>
<dbReference type="Pfam" id="PF15764">
    <property type="entry name" value="DUF4693"/>
    <property type="match status" value="1"/>
</dbReference>
<feature type="region of interest" description="Disordered" evidence="2">
    <location>
        <begin position="328"/>
        <end position="350"/>
    </location>
</feature>
<dbReference type="RefSeq" id="XP_029944989.1">
    <property type="nucleotide sequence ID" value="XM_030089129.1"/>
</dbReference>
<protein>
    <submittedName>
        <fullName evidence="3">Uncharacterized LOC115386700</fullName>
    </submittedName>
</protein>
<organism evidence="3 4">
    <name type="scientific">Salarias fasciatus</name>
    <name type="common">Jewelled blenny</name>
    <name type="synonym">Blennius fasciatus</name>
    <dbReference type="NCBI Taxonomy" id="181472"/>
    <lineage>
        <taxon>Eukaryota</taxon>
        <taxon>Metazoa</taxon>
        <taxon>Chordata</taxon>
        <taxon>Craniata</taxon>
        <taxon>Vertebrata</taxon>
        <taxon>Euteleostomi</taxon>
        <taxon>Actinopterygii</taxon>
        <taxon>Neopterygii</taxon>
        <taxon>Teleostei</taxon>
        <taxon>Neoteleostei</taxon>
        <taxon>Acanthomorphata</taxon>
        <taxon>Ovalentaria</taxon>
        <taxon>Blenniimorphae</taxon>
        <taxon>Blenniiformes</taxon>
        <taxon>Blennioidei</taxon>
        <taxon>Blenniidae</taxon>
        <taxon>Salariinae</taxon>
        <taxon>Salarias</taxon>
    </lineage>
</organism>
<feature type="compositionally biased region" description="Polar residues" evidence="2">
    <location>
        <begin position="244"/>
        <end position="260"/>
    </location>
</feature>
<accession>A0A672I5M0</accession>
<reference evidence="3" key="1">
    <citation type="submission" date="2019-06" db="EMBL/GenBank/DDBJ databases">
        <authorList>
            <consortium name="Wellcome Sanger Institute Data Sharing"/>
        </authorList>
    </citation>
    <scope>NUCLEOTIDE SEQUENCE [LARGE SCALE GENOMIC DNA]</scope>
</reference>
<dbReference type="OrthoDB" id="9939072at2759"/>
<dbReference type="Proteomes" id="UP000472267">
    <property type="component" value="Chromosome 4"/>
</dbReference>
<feature type="compositionally biased region" description="Basic residues" evidence="2">
    <location>
        <begin position="134"/>
        <end position="143"/>
    </location>
</feature>
<dbReference type="PANTHER" id="PTHR14870:SF1">
    <property type="entry name" value="TUBULIN EPSILON AND DELTA COMPLEX PROTEIN 2"/>
    <property type="match status" value="1"/>
</dbReference>
<sequence length="488" mass="53241">MSLVSALEQLIKSYKVHQTEIHDSIQLHRKLLQSLEPHPLAGSEESEVVDNAETGAAASPGEREDIELLERALETALRVRSSSEPSKKHPVKSKLYGSSGEPGIAISSPMDAPQSSASCKESHATVKLTSKSGSHARKVHRKAGSSVCSSLVSRPANSNCHKQPKPTTNKKMIQKHPVSSVRVLNHKDGSGFGSAVHMSTLPDKTVKKDVPSASELGKTASVATPFSNTVVASSQADESRAGSVHQQIGRASSDQATKWQSLRNKQNRLWDKVIALQRKPVPGRSRFMERMRATFPKDWPCGSPDQTRAVVDRLTHRGHDLLLLRLAKEAPEEETSESDKALGHKDNSSDSSWTIEELMLTAEELQKSAHKVKQEWKAWDRWRPEGGCLCTTGADGVWGDGIAAPLPLTITYTAAEELQELERLRMRAALLQQEIHLEEALLDTLSPQVSSIEPGPGCPSATVLRELYSLLGEGGERFPAIVLDSESD</sequence>
<evidence type="ECO:0000313" key="4">
    <source>
        <dbReference type="Proteomes" id="UP000472267"/>
    </source>
</evidence>
<dbReference type="PANTHER" id="PTHR14870">
    <property type="entry name" value="TUBULIN EPSILON AND DELTA COMPLEX PROTEIN 2"/>
    <property type="match status" value="1"/>
</dbReference>
<reference evidence="3" key="2">
    <citation type="submission" date="2025-08" db="UniProtKB">
        <authorList>
            <consortium name="Ensembl"/>
        </authorList>
    </citation>
    <scope>IDENTIFICATION</scope>
</reference>
<dbReference type="InParanoid" id="A0A672I5M0"/>
<reference evidence="3" key="3">
    <citation type="submission" date="2025-09" db="UniProtKB">
        <authorList>
            <consortium name="Ensembl"/>
        </authorList>
    </citation>
    <scope>IDENTIFICATION</scope>
</reference>
<feature type="region of interest" description="Disordered" evidence="2">
    <location>
        <begin position="77"/>
        <end position="175"/>
    </location>
</feature>
<feature type="compositionally biased region" description="Polar residues" evidence="2">
    <location>
        <begin position="146"/>
        <end position="171"/>
    </location>
</feature>
<keyword evidence="1" id="KW-0175">Coiled coil</keyword>
<dbReference type="InterPro" id="IPR031518">
    <property type="entry name" value="DUF4693"/>
</dbReference>
<dbReference type="OMA" id="MLKAPYK"/>
<feature type="region of interest" description="Disordered" evidence="2">
    <location>
        <begin position="40"/>
        <end position="65"/>
    </location>
</feature>
<dbReference type="Ensembl" id="ENSSFAT00005037907.1">
    <property type="protein sequence ID" value="ENSSFAP00005036527.1"/>
    <property type="gene ID" value="ENSSFAG00005018441.1"/>
</dbReference>
<dbReference type="GeneID" id="115386700"/>
<feature type="compositionally biased region" description="Basic and acidic residues" evidence="2">
    <location>
        <begin position="337"/>
        <end position="348"/>
    </location>
</feature>
<evidence type="ECO:0000256" key="2">
    <source>
        <dbReference type="SAM" id="MobiDB-lite"/>
    </source>
</evidence>
<evidence type="ECO:0000313" key="3">
    <source>
        <dbReference type="Ensembl" id="ENSSFAP00005036527.1"/>
    </source>
</evidence>
<feature type="region of interest" description="Disordered" evidence="2">
    <location>
        <begin position="234"/>
        <end position="260"/>
    </location>
</feature>